<comment type="subcellular location">
    <subcellularLocation>
        <location evidence="1">Mitochondrion</location>
    </subcellularLocation>
</comment>
<evidence type="ECO:0000313" key="9">
    <source>
        <dbReference type="Proteomes" id="UP000007879"/>
    </source>
</evidence>
<dbReference type="AlphaFoldDB" id="A0AAN0IC37"/>
<keyword evidence="5" id="KW-0687">Ribonucleoprotein</keyword>
<reference evidence="9" key="1">
    <citation type="journal article" date="2010" name="Nature">
        <title>The Amphimedon queenslandica genome and the evolution of animal complexity.</title>
        <authorList>
            <person name="Srivastava M."/>
            <person name="Simakov O."/>
            <person name="Chapman J."/>
            <person name="Fahey B."/>
            <person name="Gauthier M.E."/>
            <person name="Mitros T."/>
            <person name="Richards G.S."/>
            <person name="Conaco C."/>
            <person name="Dacre M."/>
            <person name="Hellsten U."/>
            <person name="Larroux C."/>
            <person name="Putnam N.H."/>
            <person name="Stanke M."/>
            <person name="Adamska M."/>
            <person name="Darling A."/>
            <person name="Degnan S.M."/>
            <person name="Oakley T.H."/>
            <person name="Plachetzki D.C."/>
            <person name="Zhai Y."/>
            <person name="Adamski M."/>
            <person name="Calcino A."/>
            <person name="Cummins S.F."/>
            <person name="Goodstein D.M."/>
            <person name="Harris C."/>
            <person name="Jackson D.J."/>
            <person name="Leys S.P."/>
            <person name="Shu S."/>
            <person name="Woodcroft B.J."/>
            <person name="Vervoort M."/>
            <person name="Kosik K.S."/>
            <person name="Manning G."/>
            <person name="Degnan B.M."/>
            <person name="Rokhsar D.S."/>
        </authorList>
    </citation>
    <scope>NUCLEOTIDE SEQUENCE [LARGE SCALE GENOMIC DNA]</scope>
</reference>
<organism evidence="8 9">
    <name type="scientific">Amphimedon queenslandica</name>
    <name type="common">Sponge</name>
    <dbReference type="NCBI Taxonomy" id="400682"/>
    <lineage>
        <taxon>Eukaryota</taxon>
        <taxon>Metazoa</taxon>
        <taxon>Porifera</taxon>
        <taxon>Demospongiae</taxon>
        <taxon>Heteroscleromorpha</taxon>
        <taxon>Haplosclerida</taxon>
        <taxon>Niphatidae</taxon>
        <taxon>Amphimedon</taxon>
    </lineage>
</organism>
<dbReference type="EnsemblMetazoa" id="XM_003385082.3">
    <property type="protein sequence ID" value="XP_003385130.1"/>
    <property type="gene ID" value="LOC100631651"/>
</dbReference>
<proteinExistence type="inferred from homology"/>
<evidence type="ECO:0000313" key="8">
    <source>
        <dbReference type="EnsemblMetazoa" id="XP_003385130.1"/>
    </source>
</evidence>
<protein>
    <recommendedName>
        <fullName evidence="6">Small ribosomal subunit protein mS33</fullName>
    </recommendedName>
</protein>
<keyword evidence="4" id="KW-0496">Mitochondrion</keyword>
<feature type="compositionally biased region" description="Basic residues" evidence="7">
    <location>
        <begin position="86"/>
        <end position="104"/>
    </location>
</feature>
<reference evidence="8" key="2">
    <citation type="submission" date="2024-06" db="UniProtKB">
        <authorList>
            <consortium name="EnsemblMetazoa"/>
        </authorList>
    </citation>
    <scope>IDENTIFICATION</scope>
</reference>
<dbReference type="PANTHER" id="PTHR13362:SF2">
    <property type="entry name" value="SMALL RIBOSOMAL SUBUNIT PROTEIN MS33"/>
    <property type="match status" value="1"/>
</dbReference>
<accession>A0AAN0IC37</accession>
<evidence type="ECO:0000256" key="2">
    <source>
        <dbReference type="ARBA" id="ARBA00008970"/>
    </source>
</evidence>
<dbReference type="Pfam" id="PF08293">
    <property type="entry name" value="MRP-S33"/>
    <property type="match status" value="1"/>
</dbReference>
<sequence>MSSATNYARRFARLRARIFGEVVRTTNAKQYKVVSHFAEKPILKDLPKWYPPIDKFNTLLHRLRNLGLFRDEHLNLAEKLREHRIARGKVTPKKGQGKRKKKNK</sequence>
<evidence type="ECO:0000256" key="5">
    <source>
        <dbReference type="ARBA" id="ARBA00023274"/>
    </source>
</evidence>
<dbReference type="RefSeq" id="XP_003385130.1">
    <property type="nucleotide sequence ID" value="XM_003385082.3"/>
</dbReference>
<comment type="similarity">
    <text evidence="2">Belongs to the mitochondrion-specific ribosomal protein mS33 family.</text>
</comment>
<dbReference type="KEGG" id="aqu:100631651"/>
<dbReference type="Proteomes" id="UP000007879">
    <property type="component" value="Unassembled WGS sequence"/>
</dbReference>
<feature type="region of interest" description="Disordered" evidence="7">
    <location>
        <begin position="85"/>
        <end position="104"/>
    </location>
</feature>
<dbReference type="GO" id="GO:0005840">
    <property type="term" value="C:ribosome"/>
    <property type="evidence" value="ECO:0007669"/>
    <property type="project" value="UniProtKB-KW"/>
</dbReference>
<dbReference type="InterPro" id="IPR013219">
    <property type="entry name" value="Ribosomal_mS33"/>
</dbReference>
<evidence type="ECO:0000256" key="6">
    <source>
        <dbReference type="ARBA" id="ARBA00035132"/>
    </source>
</evidence>
<evidence type="ECO:0000256" key="3">
    <source>
        <dbReference type="ARBA" id="ARBA00022980"/>
    </source>
</evidence>
<evidence type="ECO:0000256" key="7">
    <source>
        <dbReference type="SAM" id="MobiDB-lite"/>
    </source>
</evidence>
<evidence type="ECO:0000256" key="4">
    <source>
        <dbReference type="ARBA" id="ARBA00023128"/>
    </source>
</evidence>
<keyword evidence="9" id="KW-1185">Reference proteome</keyword>
<evidence type="ECO:0000256" key="1">
    <source>
        <dbReference type="ARBA" id="ARBA00004173"/>
    </source>
</evidence>
<dbReference type="PANTHER" id="PTHR13362">
    <property type="entry name" value="MITOCHONDRIAL RIBOSOMAL PROTEIN S33"/>
    <property type="match status" value="1"/>
</dbReference>
<dbReference type="GeneID" id="100631651"/>
<keyword evidence="3" id="KW-0689">Ribosomal protein</keyword>
<dbReference type="GO" id="GO:1990904">
    <property type="term" value="C:ribonucleoprotein complex"/>
    <property type="evidence" value="ECO:0007669"/>
    <property type="project" value="UniProtKB-KW"/>
</dbReference>
<dbReference type="GO" id="GO:0005739">
    <property type="term" value="C:mitochondrion"/>
    <property type="evidence" value="ECO:0007669"/>
    <property type="project" value="UniProtKB-SubCell"/>
</dbReference>
<name>A0AAN0IC37_AMPQE</name>